<name>A0AAP2DNG5_9BACT</name>
<gene>
    <name evidence="1" type="ORF">KK083_21740</name>
</gene>
<dbReference type="SUPFAM" id="SSF56925">
    <property type="entry name" value="OMPA-like"/>
    <property type="match status" value="1"/>
</dbReference>
<reference evidence="1 2" key="1">
    <citation type="submission" date="2021-05" db="EMBL/GenBank/DDBJ databases">
        <title>A Polyphasic approach of four new species of the genus Ohtaekwangia: Ohtaekwangia histidinii sp. nov., Ohtaekwangia cretensis sp. nov., Ohtaekwangia indiensis sp. nov., Ohtaekwangia reichenbachii sp. nov. from diverse environment.</title>
        <authorList>
            <person name="Octaviana S."/>
        </authorList>
    </citation>
    <scope>NUCLEOTIDE SEQUENCE [LARGE SCALE GENOMIC DNA]</scope>
    <source>
        <strain evidence="1 2">PWU4</strain>
    </source>
</reference>
<proteinExistence type="predicted"/>
<dbReference type="RefSeq" id="WP_254167546.1">
    <property type="nucleotide sequence ID" value="NZ_JAHESF010000026.1"/>
</dbReference>
<comment type="caution">
    <text evidence="1">The sequence shown here is derived from an EMBL/GenBank/DDBJ whole genome shotgun (WGS) entry which is preliminary data.</text>
</comment>
<evidence type="ECO:0000313" key="2">
    <source>
        <dbReference type="Proteomes" id="UP001319200"/>
    </source>
</evidence>
<dbReference type="InterPro" id="IPR011250">
    <property type="entry name" value="OMP/PagP_B-barrel"/>
</dbReference>
<dbReference type="AlphaFoldDB" id="A0AAP2DNG5"/>
<keyword evidence="2" id="KW-1185">Reference proteome</keyword>
<protein>
    <submittedName>
        <fullName evidence="1">Porin family protein</fullName>
    </submittedName>
</protein>
<sequence length="225" mass="24462">MKKYWTFIFLLIAGNSLLAQGVRVNLYGSYVFDDYFEAYADSYNYYHGTIEGGFQWGAGIEYSLRPTYSVELLYLRQDTHAPTTWQSGQFVAVTTDDLTLDINYMMLAGNRHVHSQNGKLESYGGLMAGVGTLNVTNESTNNSSSLTKFAWGIRLGCNIWATETVAIKVQAQLVSAVQAAGGGAYIGTGGGGVSVNSYSTIYQFSLGGGLSYKLGKRNQPAEKAN</sequence>
<organism evidence="1 2">
    <name type="scientific">Chryseosolibacter histidini</name>
    <dbReference type="NCBI Taxonomy" id="2782349"/>
    <lineage>
        <taxon>Bacteria</taxon>
        <taxon>Pseudomonadati</taxon>
        <taxon>Bacteroidota</taxon>
        <taxon>Cytophagia</taxon>
        <taxon>Cytophagales</taxon>
        <taxon>Chryseotaleaceae</taxon>
        <taxon>Chryseosolibacter</taxon>
    </lineage>
</organism>
<evidence type="ECO:0000313" key="1">
    <source>
        <dbReference type="EMBL" id="MBT1699536.1"/>
    </source>
</evidence>
<dbReference type="Proteomes" id="UP001319200">
    <property type="component" value="Unassembled WGS sequence"/>
</dbReference>
<dbReference type="EMBL" id="JAHESF010000026">
    <property type="protein sequence ID" value="MBT1699536.1"/>
    <property type="molecule type" value="Genomic_DNA"/>
</dbReference>
<accession>A0AAP2DNG5</accession>
<dbReference type="Gene3D" id="2.40.160.20">
    <property type="match status" value="1"/>
</dbReference>